<evidence type="ECO:0000313" key="3">
    <source>
        <dbReference type="Proteomes" id="UP000827986"/>
    </source>
</evidence>
<dbReference type="Proteomes" id="UP000827986">
    <property type="component" value="Unassembled WGS sequence"/>
</dbReference>
<organism evidence="2 3">
    <name type="scientific">Mauremys mutica</name>
    <name type="common">yellowpond turtle</name>
    <dbReference type="NCBI Taxonomy" id="74926"/>
    <lineage>
        <taxon>Eukaryota</taxon>
        <taxon>Metazoa</taxon>
        <taxon>Chordata</taxon>
        <taxon>Craniata</taxon>
        <taxon>Vertebrata</taxon>
        <taxon>Euteleostomi</taxon>
        <taxon>Archelosauria</taxon>
        <taxon>Testudinata</taxon>
        <taxon>Testudines</taxon>
        <taxon>Cryptodira</taxon>
        <taxon>Durocryptodira</taxon>
        <taxon>Testudinoidea</taxon>
        <taxon>Geoemydidae</taxon>
        <taxon>Geoemydinae</taxon>
        <taxon>Mauremys</taxon>
    </lineage>
</organism>
<protein>
    <submittedName>
        <fullName evidence="2">Uncharacterized protein</fullName>
    </submittedName>
</protein>
<comment type="caution">
    <text evidence="2">The sequence shown here is derived from an EMBL/GenBank/DDBJ whole genome shotgun (WGS) entry which is preliminary data.</text>
</comment>
<reference evidence="2" key="1">
    <citation type="submission" date="2021-09" db="EMBL/GenBank/DDBJ databases">
        <title>The genome of Mauremys mutica provides insights into the evolution of semi-aquatic lifestyle.</title>
        <authorList>
            <person name="Gong S."/>
            <person name="Gao Y."/>
        </authorList>
    </citation>
    <scope>NUCLEOTIDE SEQUENCE</scope>
    <source>
        <strain evidence="2">MM-2020</strain>
        <tissue evidence="2">Muscle</tissue>
    </source>
</reference>
<accession>A0A9D4APY6</accession>
<dbReference type="EMBL" id="JAHDVG010000483">
    <property type="protein sequence ID" value="KAH1171642.1"/>
    <property type="molecule type" value="Genomic_DNA"/>
</dbReference>
<dbReference type="AlphaFoldDB" id="A0A9D4APY6"/>
<evidence type="ECO:0000313" key="2">
    <source>
        <dbReference type="EMBL" id="KAH1171642.1"/>
    </source>
</evidence>
<feature type="region of interest" description="Disordered" evidence="1">
    <location>
        <begin position="117"/>
        <end position="164"/>
    </location>
</feature>
<keyword evidence="3" id="KW-1185">Reference proteome</keyword>
<feature type="compositionally biased region" description="Low complexity" evidence="1">
    <location>
        <begin position="54"/>
        <end position="77"/>
    </location>
</feature>
<feature type="region of interest" description="Disordered" evidence="1">
    <location>
        <begin position="53"/>
        <end position="85"/>
    </location>
</feature>
<sequence length="190" mass="20159">MDGSPQNWAQRSCRGLANPTGLATLEGIRSLMFHEDRQLQPKLLVIPMPRSACSPSTVPLSTPSSTPAGTTPGTHGPSRSRDPLASARHVRSLALIWPFRGGGAMAGRCRVHSSAAAHNHPVALTQSQRPARGNGQAKAQRLPNPWLPGPALGRVAGSGPGDSRETRVRWIVLRKHTANRGISQGRGCIS</sequence>
<proteinExistence type="predicted"/>
<evidence type="ECO:0000256" key="1">
    <source>
        <dbReference type="SAM" id="MobiDB-lite"/>
    </source>
</evidence>
<gene>
    <name evidence="2" type="ORF">KIL84_007260</name>
</gene>
<name>A0A9D4APY6_9SAUR</name>